<organism evidence="2 3">
    <name type="scientific">Streptomyces minutiscleroticus</name>
    <dbReference type="NCBI Taxonomy" id="68238"/>
    <lineage>
        <taxon>Bacteria</taxon>
        <taxon>Bacillati</taxon>
        <taxon>Actinomycetota</taxon>
        <taxon>Actinomycetes</taxon>
        <taxon>Kitasatosporales</taxon>
        <taxon>Streptomycetaceae</taxon>
        <taxon>Streptomyces</taxon>
    </lineage>
</organism>
<evidence type="ECO:0000313" key="3">
    <source>
        <dbReference type="Proteomes" id="UP000619244"/>
    </source>
</evidence>
<dbReference type="RefSeq" id="WP_190193284.1">
    <property type="nucleotide sequence ID" value="NZ_BMVU01000036.1"/>
</dbReference>
<evidence type="ECO:0000313" key="2">
    <source>
        <dbReference type="EMBL" id="GGX96624.1"/>
    </source>
</evidence>
<name>A0A918NU46_9ACTN</name>
<proteinExistence type="predicted"/>
<gene>
    <name evidence="2" type="ORF">GCM10010358_58070</name>
</gene>
<feature type="compositionally biased region" description="Basic and acidic residues" evidence="1">
    <location>
        <begin position="1"/>
        <end position="22"/>
    </location>
</feature>
<sequence length="76" mass="7979">MTGHRDSREDGYERARDPEEPGAHSGSESQSRERTVPGTASAKEGYQQGRGTSAGNPLEGVEADEESDGDTRGDGG</sequence>
<reference evidence="2" key="2">
    <citation type="submission" date="2020-09" db="EMBL/GenBank/DDBJ databases">
        <authorList>
            <person name="Sun Q."/>
            <person name="Ohkuma M."/>
        </authorList>
    </citation>
    <scope>NUCLEOTIDE SEQUENCE</scope>
    <source>
        <strain evidence="2">JCM 4790</strain>
    </source>
</reference>
<accession>A0A918NU46</accession>
<dbReference type="AlphaFoldDB" id="A0A918NU46"/>
<dbReference type="EMBL" id="BMVU01000036">
    <property type="protein sequence ID" value="GGX96624.1"/>
    <property type="molecule type" value="Genomic_DNA"/>
</dbReference>
<comment type="caution">
    <text evidence="2">The sequence shown here is derived from an EMBL/GenBank/DDBJ whole genome shotgun (WGS) entry which is preliminary data.</text>
</comment>
<feature type="region of interest" description="Disordered" evidence="1">
    <location>
        <begin position="1"/>
        <end position="76"/>
    </location>
</feature>
<reference evidence="2" key="1">
    <citation type="journal article" date="2014" name="Int. J. Syst. Evol. Microbiol.">
        <title>Complete genome sequence of Corynebacterium casei LMG S-19264T (=DSM 44701T), isolated from a smear-ripened cheese.</title>
        <authorList>
            <consortium name="US DOE Joint Genome Institute (JGI-PGF)"/>
            <person name="Walter F."/>
            <person name="Albersmeier A."/>
            <person name="Kalinowski J."/>
            <person name="Ruckert C."/>
        </authorList>
    </citation>
    <scope>NUCLEOTIDE SEQUENCE</scope>
    <source>
        <strain evidence="2">JCM 4790</strain>
    </source>
</reference>
<keyword evidence="3" id="KW-1185">Reference proteome</keyword>
<protein>
    <submittedName>
        <fullName evidence="2">Uncharacterized protein</fullName>
    </submittedName>
</protein>
<dbReference type="Proteomes" id="UP000619244">
    <property type="component" value="Unassembled WGS sequence"/>
</dbReference>
<evidence type="ECO:0000256" key="1">
    <source>
        <dbReference type="SAM" id="MobiDB-lite"/>
    </source>
</evidence>